<dbReference type="GeneID" id="9532920"/>
<dbReference type="KEGG" id="val:VDBG_02917"/>
<keyword evidence="3" id="KW-1185">Reference proteome</keyword>
<dbReference type="HOGENOM" id="CLU_2211961_0_0_1"/>
<dbReference type="Proteomes" id="UP000008698">
    <property type="component" value="Unassembled WGS sequence"/>
</dbReference>
<dbReference type="AlphaFoldDB" id="C9SCJ3"/>
<evidence type="ECO:0000313" key="2">
    <source>
        <dbReference type="EMBL" id="EEY16808.1"/>
    </source>
</evidence>
<proteinExistence type="predicted"/>
<gene>
    <name evidence="2" type="ORF">VDBG_02917</name>
</gene>
<protein>
    <submittedName>
        <fullName evidence="2">Predicted protein</fullName>
    </submittedName>
</protein>
<name>C9SCJ3_VERA1</name>
<feature type="region of interest" description="Disordered" evidence="1">
    <location>
        <begin position="74"/>
        <end position="107"/>
    </location>
</feature>
<feature type="compositionally biased region" description="Low complexity" evidence="1">
    <location>
        <begin position="26"/>
        <end position="42"/>
    </location>
</feature>
<feature type="region of interest" description="Disordered" evidence="1">
    <location>
        <begin position="1"/>
        <end position="42"/>
    </location>
</feature>
<evidence type="ECO:0000313" key="3">
    <source>
        <dbReference type="Proteomes" id="UP000008698"/>
    </source>
</evidence>
<evidence type="ECO:0000256" key="1">
    <source>
        <dbReference type="SAM" id="MobiDB-lite"/>
    </source>
</evidence>
<dbReference type="EMBL" id="DS985216">
    <property type="protein sequence ID" value="EEY16808.1"/>
    <property type="molecule type" value="Genomic_DNA"/>
</dbReference>
<accession>C9SCJ3</accession>
<dbReference type="RefSeq" id="XP_003006778.1">
    <property type="nucleotide sequence ID" value="XM_003006732.1"/>
</dbReference>
<feature type="compositionally biased region" description="Low complexity" evidence="1">
    <location>
        <begin position="91"/>
        <end position="107"/>
    </location>
</feature>
<sequence length="107" mass="10688">MTAPYVPLVSAASSPDADDDAKGFLSSQPSTTNNSTSASPAQNMSLAAAATLTPLSTSVDSSDRFCDPLATVKESQADSNAACGEQDAAARRVSGGARRGNAPGARP</sequence>
<organism evidence="3">
    <name type="scientific">Verticillium alfalfae (strain VaMs.102 / ATCC MYA-4576 / FGSC 10136)</name>
    <name type="common">Verticillium wilt of alfalfa</name>
    <name type="synonym">Verticillium albo-atrum</name>
    <dbReference type="NCBI Taxonomy" id="526221"/>
    <lineage>
        <taxon>Eukaryota</taxon>
        <taxon>Fungi</taxon>
        <taxon>Dikarya</taxon>
        <taxon>Ascomycota</taxon>
        <taxon>Pezizomycotina</taxon>
        <taxon>Sordariomycetes</taxon>
        <taxon>Hypocreomycetidae</taxon>
        <taxon>Glomerellales</taxon>
        <taxon>Plectosphaerellaceae</taxon>
        <taxon>Verticillium</taxon>
    </lineage>
</organism>
<reference evidence="3" key="1">
    <citation type="journal article" date="2011" name="PLoS Pathog.">
        <title>Comparative genomics yields insights into niche adaptation of plant vascular wilt pathogens.</title>
        <authorList>
            <person name="Klosterman S.J."/>
            <person name="Subbarao K.V."/>
            <person name="Kang S."/>
            <person name="Veronese P."/>
            <person name="Gold S.E."/>
            <person name="Thomma B.P.H.J."/>
            <person name="Chen Z."/>
            <person name="Henrissat B."/>
            <person name="Lee Y.-H."/>
            <person name="Park J."/>
            <person name="Garcia-Pedrajas M.D."/>
            <person name="Barbara D.J."/>
            <person name="Anchieta A."/>
            <person name="de Jonge R."/>
            <person name="Santhanam P."/>
            <person name="Maruthachalam K."/>
            <person name="Atallah Z."/>
            <person name="Amyotte S.G."/>
            <person name="Paz Z."/>
            <person name="Inderbitzin P."/>
            <person name="Hayes R.J."/>
            <person name="Heiman D.I."/>
            <person name="Young S."/>
            <person name="Zeng Q."/>
            <person name="Engels R."/>
            <person name="Galagan J."/>
            <person name="Cuomo C.A."/>
            <person name="Dobinson K.F."/>
            <person name="Ma L.-J."/>
        </authorList>
    </citation>
    <scope>NUCLEOTIDE SEQUENCE [LARGE SCALE GENOMIC DNA]</scope>
    <source>
        <strain evidence="3">VaMs.102 / ATCC MYA-4576 / FGSC 10136</strain>
    </source>
</reference>